<dbReference type="InterPro" id="IPR009851">
    <property type="entry name" value="Mod_r"/>
</dbReference>
<dbReference type="InterPro" id="IPR027486">
    <property type="entry name" value="Ribosomal_uS10_dom"/>
</dbReference>
<keyword evidence="11" id="KW-1185">Reference proteome</keyword>
<evidence type="ECO:0000256" key="4">
    <source>
        <dbReference type="ARBA" id="ARBA00022753"/>
    </source>
</evidence>
<feature type="domain" description="VPS37 C-terminal" evidence="9">
    <location>
        <begin position="95"/>
        <end position="184"/>
    </location>
</feature>
<comment type="caution">
    <text evidence="10">The sequence shown here is derived from an EMBL/GenBank/DDBJ whole genome shotgun (WGS) entry which is preliminary data.</text>
</comment>
<dbReference type="GO" id="GO:0006623">
    <property type="term" value="P:protein targeting to vacuole"/>
    <property type="evidence" value="ECO:0007669"/>
    <property type="project" value="TreeGrafter"/>
</dbReference>
<keyword evidence="8" id="KW-0175">Coiled coil</keyword>
<evidence type="ECO:0000313" key="10">
    <source>
        <dbReference type="EMBL" id="KAF7632954.1"/>
    </source>
</evidence>
<organism evidence="10 11">
    <name type="scientific">Meloidogyne graminicola</name>
    <dbReference type="NCBI Taxonomy" id="189291"/>
    <lineage>
        <taxon>Eukaryota</taxon>
        <taxon>Metazoa</taxon>
        <taxon>Ecdysozoa</taxon>
        <taxon>Nematoda</taxon>
        <taxon>Chromadorea</taxon>
        <taxon>Rhabditida</taxon>
        <taxon>Tylenchina</taxon>
        <taxon>Tylenchomorpha</taxon>
        <taxon>Tylenchoidea</taxon>
        <taxon>Meloidogynidae</taxon>
        <taxon>Meloidogyninae</taxon>
        <taxon>Meloidogyne</taxon>
    </lineage>
</organism>
<evidence type="ECO:0000259" key="9">
    <source>
        <dbReference type="PROSITE" id="PS51314"/>
    </source>
</evidence>
<dbReference type="GO" id="GO:0043162">
    <property type="term" value="P:ubiquitin-dependent protein catabolic process via the multivesicular body sorting pathway"/>
    <property type="evidence" value="ECO:0007669"/>
    <property type="project" value="TreeGrafter"/>
</dbReference>
<dbReference type="GO" id="GO:0031902">
    <property type="term" value="C:late endosome membrane"/>
    <property type="evidence" value="ECO:0007669"/>
    <property type="project" value="UniProtKB-SubCell"/>
</dbReference>
<comment type="function">
    <text evidence="6">Component of the ESCRT-I complex, a regulator of vesicular trafficking process. Required for the sorting of endocytic ubiquitinated cargos into multivesicular bodies. May be involved in cell growth and differentiation.</text>
</comment>
<evidence type="ECO:0000256" key="7">
    <source>
        <dbReference type="PROSITE-ProRule" id="PRU00646"/>
    </source>
</evidence>
<reference evidence="10" key="1">
    <citation type="journal article" date="2020" name="Ecol. Evol.">
        <title>Genome structure and content of the rice root-knot nematode (Meloidogyne graminicola).</title>
        <authorList>
            <person name="Phan N.T."/>
            <person name="Danchin E.G.J."/>
            <person name="Klopp C."/>
            <person name="Perfus-Barbeoch L."/>
            <person name="Kozlowski D.K."/>
            <person name="Koutsovoulos G.D."/>
            <person name="Lopez-Roques C."/>
            <person name="Bouchez O."/>
            <person name="Zahm M."/>
            <person name="Besnard G."/>
            <person name="Bellafiore S."/>
        </authorList>
    </citation>
    <scope>NUCLEOTIDE SEQUENCE</scope>
    <source>
        <strain evidence="10">VN-18</strain>
    </source>
</reference>
<dbReference type="GO" id="GO:0000813">
    <property type="term" value="C:ESCRT I complex"/>
    <property type="evidence" value="ECO:0007669"/>
    <property type="project" value="TreeGrafter"/>
</dbReference>
<dbReference type="Pfam" id="PF07200">
    <property type="entry name" value="Mod_r"/>
    <property type="match status" value="1"/>
</dbReference>
<evidence type="ECO:0000256" key="1">
    <source>
        <dbReference type="ARBA" id="ARBA00004633"/>
    </source>
</evidence>
<name>A0A8S9ZHZ6_9BILA</name>
<dbReference type="GO" id="GO:0006612">
    <property type="term" value="P:protein targeting to membrane"/>
    <property type="evidence" value="ECO:0007669"/>
    <property type="project" value="TreeGrafter"/>
</dbReference>
<gene>
    <name evidence="10" type="ORF">Mgra_00007657</name>
</gene>
<evidence type="ECO:0000313" key="11">
    <source>
        <dbReference type="Proteomes" id="UP000605970"/>
    </source>
</evidence>
<dbReference type="Pfam" id="PF00338">
    <property type="entry name" value="Ribosomal_S10"/>
    <property type="match status" value="1"/>
</dbReference>
<evidence type="ECO:0000256" key="3">
    <source>
        <dbReference type="ARBA" id="ARBA00022448"/>
    </source>
</evidence>
<comment type="similarity">
    <text evidence="2">Belongs to the VPS37 family.</text>
</comment>
<dbReference type="PANTHER" id="PTHR13678">
    <property type="entry name" value="VACUOLAR PROTEIN SORTING-ASSOCIATED PROTEIN 37"/>
    <property type="match status" value="1"/>
</dbReference>
<dbReference type="InterPro" id="IPR037202">
    <property type="entry name" value="ESCRT_assembly_dom"/>
</dbReference>
<dbReference type="EMBL" id="JABEBT010000089">
    <property type="protein sequence ID" value="KAF7632954.1"/>
    <property type="molecule type" value="Genomic_DNA"/>
</dbReference>
<comment type="subcellular location">
    <subcellularLocation>
        <location evidence="1">Late endosome membrane</location>
        <topology evidence="1">Peripheral membrane protein</topology>
    </subcellularLocation>
</comment>
<proteinExistence type="inferred from homology"/>
<dbReference type="OrthoDB" id="5984298at2759"/>
<keyword evidence="4" id="KW-0967">Endosome</keyword>
<evidence type="ECO:0000256" key="2">
    <source>
        <dbReference type="ARBA" id="ARBA00007617"/>
    </source>
</evidence>
<dbReference type="Proteomes" id="UP000605970">
    <property type="component" value="Unassembled WGS sequence"/>
</dbReference>
<dbReference type="InterPro" id="IPR029012">
    <property type="entry name" value="Helix_hairpin_bin_sf"/>
</dbReference>
<sequence>MSSRDLESLIEVCTSTLTSQIRNYTEDQLQLLLQDDQKINSFIGNLSQLSSISNDKEMKFAQSKSLAEYNLSIERKLTSALENLQQTHKNAVESKKSVEQMKNRLDELSNSRSLDSVCSTLRTLSHEAEKESEKITEDFHKGEIDVDDFLKKFSEKRALVHLRKIKAEKLAELLRQQQYKNSSTANVYPVNNSSGSLSVMFRTLFKKCQKDLNIFQLRGFPTLREKANVPRSEDLYEPRFEVKRHYPDLKLINVKLKESGQDYPLAHKCEKVKEYKPQSVTPETEYELKTYARVIRLGPISAIHLPLFVMFVQANTPVGVQIIIKEHEASDETERYIPDPQLEDFKETLRNLDDPVNIYFKFFLVFLNDF</sequence>
<keyword evidence="5 7" id="KW-0653">Protein transport</keyword>
<feature type="coiled-coil region" evidence="8">
    <location>
        <begin position="81"/>
        <end position="111"/>
    </location>
</feature>
<evidence type="ECO:0000256" key="5">
    <source>
        <dbReference type="ARBA" id="ARBA00022927"/>
    </source>
</evidence>
<dbReference type="Gene3D" id="1.10.287.660">
    <property type="entry name" value="Helix hairpin bin"/>
    <property type="match status" value="1"/>
</dbReference>
<dbReference type="SUPFAM" id="SSF140111">
    <property type="entry name" value="Endosomal sorting complex assembly domain"/>
    <property type="match status" value="1"/>
</dbReference>
<evidence type="ECO:0000256" key="6">
    <source>
        <dbReference type="ARBA" id="ARBA00025010"/>
    </source>
</evidence>
<dbReference type="AlphaFoldDB" id="A0A8S9ZHZ6"/>
<evidence type="ECO:0000256" key="8">
    <source>
        <dbReference type="SAM" id="Coils"/>
    </source>
</evidence>
<dbReference type="PANTHER" id="PTHR13678:SF27">
    <property type="entry name" value="LD45836P"/>
    <property type="match status" value="1"/>
</dbReference>
<accession>A0A8S9ZHZ6</accession>
<dbReference type="PROSITE" id="PS51314">
    <property type="entry name" value="VPS37_C"/>
    <property type="match status" value="1"/>
</dbReference>
<keyword evidence="3 7" id="KW-0813">Transport</keyword>
<protein>
    <submittedName>
        <fullName evidence="10">VPS37 C-terminal domain-containing protein</fullName>
    </submittedName>
</protein>